<evidence type="ECO:0000256" key="3">
    <source>
        <dbReference type="ARBA" id="ARBA00022729"/>
    </source>
</evidence>
<evidence type="ECO:0000256" key="2">
    <source>
        <dbReference type="ARBA" id="ARBA00022692"/>
    </source>
</evidence>
<dbReference type="PANTHER" id="PTHR47974:SF3">
    <property type="entry name" value="RECEPTOR-LIKE SERINE_THREONINE-PROTEIN KINASE"/>
    <property type="match status" value="1"/>
</dbReference>
<dbReference type="PROSITE" id="PS50948">
    <property type="entry name" value="PAN"/>
    <property type="match status" value="1"/>
</dbReference>
<proteinExistence type="predicted"/>
<evidence type="ECO:0000256" key="6">
    <source>
        <dbReference type="ARBA" id="ARBA00023157"/>
    </source>
</evidence>
<dbReference type="InterPro" id="IPR001480">
    <property type="entry name" value="Bulb-type_lectin_dom"/>
</dbReference>
<keyword evidence="11" id="KW-1185">Reference proteome</keyword>
<dbReference type="InParanoid" id="B9R757"/>
<organism evidence="10 11">
    <name type="scientific">Ricinus communis</name>
    <name type="common">Castor bean</name>
    <dbReference type="NCBI Taxonomy" id="3988"/>
    <lineage>
        <taxon>Eukaryota</taxon>
        <taxon>Viridiplantae</taxon>
        <taxon>Streptophyta</taxon>
        <taxon>Embryophyta</taxon>
        <taxon>Tracheophyta</taxon>
        <taxon>Spermatophyta</taxon>
        <taxon>Magnoliopsida</taxon>
        <taxon>eudicotyledons</taxon>
        <taxon>Gunneridae</taxon>
        <taxon>Pentapetalae</taxon>
        <taxon>rosids</taxon>
        <taxon>fabids</taxon>
        <taxon>Malpighiales</taxon>
        <taxon>Euphorbiaceae</taxon>
        <taxon>Acalyphoideae</taxon>
        <taxon>Acalypheae</taxon>
        <taxon>Ricinus</taxon>
    </lineage>
</organism>
<evidence type="ECO:0000259" key="9">
    <source>
        <dbReference type="PROSITE" id="PS50948"/>
    </source>
</evidence>
<dbReference type="Pfam" id="PF08276">
    <property type="entry name" value="PAN_2"/>
    <property type="match status" value="1"/>
</dbReference>
<keyword evidence="5" id="KW-0472">Membrane</keyword>
<reference evidence="11" key="1">
    <citation type="journal article" date="2010" name="Nat. Biotechnol.">
        <title>Draft genome sequence of the oilseed species Ricinus communis.</title>
        <authorList>
            <person name="Chan A.P."/>
            <person name="Crabtree J."/>
            <person name="Zhao Q."/>
            <person name="Lorenzi H."/>
            <person name="Orvis J."/>
            <person name="Puiu D."/>
            <person name="Melake-Berhan A."/>
            <person name="Jones K.M."/>
            <person name="Redman J."/>
            <person name="Chen G."/>
            <person name="Cahoon E.B."/>
            <person name="Gedil M."/>
            <person name="Stanke M."/>
            <person name="Haas B.J."/>
            <person name="Wortman J.R."/>
            <person name="Fraser-Liggett C.M."/>
            <person name="Ravel J."/>
            <person name="Rabinowicz P.D."/>
        </authorList>
    </citation>
    <scope>NUCLEOTIDE SEQUENCE [LARGE SCALE GENOMIC DNA]</scope>
    <source>
        <strain evidence="11">cv. Hale</strain>
    </source>
</reference>
<dbReference type="eggNOG" id="ENOG502QRH4">
    <property type="taxonomic scope" value="Eukaryota"/>
</dbReference>
<dbReference type="Gene3D" id="1.10.510.10">
    <property type="entry name" value="Transferase(Phosphotransferase) domain 1"/>
    <property type="match status" value="1"/>
</dbReference>
<feature type="domain" description="Bulb-type lectin" evidence="8">
    <location>
        <begin position="1"/>
        <end position="104"/>
    </location>
</feature>
<dbReference type="InterPro" id="IPR003609">
    <property type="entry name" value="Pan_app"/>
</dbReference>
<accession>B9R757</accession>
<dbReference type="GO" id="GO:0016020">
    <property type="term" value="C:membrane"/>
    <property type="evidence" value="ECO:0007669"/>
    <property type="project" value="UniProtKB-SubCell"/>
</dbReference>
<protein>
    <submittedName>
        <fullName evidence="10">S-locus-specific glycoprotein S13, putative</fullName>
    </submittedName>
</protein>
<evidence type="ECO:0000256" key="4">
    <source>
        <dbReference type="ARBA" id="ARBA00022989"/>
    </source>
</evidence>
<evidence type="ECO:0000313" key="10">
    <source>
        <dbReference type="EMBL" id="EEF52337.1"/>
    </source>
</evidence>
<dbReference type="SUPFAM" id="SSF51110">
    <property type="entry name" value="alpha-D-mannose-specific plant lectins"/>
    <property type="match status" value="1"/>
</dbReference>
<keyword evidence="3" id="KW-0732">Signal</keyword>
<gene>
    <name evidence="10" type="ORF">RCOM_1588770</name>
</gene>
<dbReference type="CDD" id="cd00028">
    <property type="entry name" value="B_lectin"/>
    <property type="match status" value="1"/>
</dbReference>
<dbReference type="PANTHER" id="PTHR47974">
    <property type="entry name" value="OS07G0415500 PROTEIN"/>
    <property type="match status" value="1"/>
</dbReference>
<keyword evidence="7" id="KW-0325">Glycoprotein</keyword>
<dbReference type="SUPFAM" id="SSF57414">
    <property type="entry name" value="Hairpin loop containing domain-like"/>
    <property type="match status" value="1"/>
</dbReference>
<feature type="domain" description="Apple" evidence="9">
    <location>
        <begin position="289"/>
        <end position="377"/>
    </location>
</feature>
<dbReference type="Pfam" id="PF00954">
    <property type="entry name" value="S_locus_glycop"/>
    <property type="match status" value="1"/>
</dbReference>
<evidence type="ECO:0000259" key="8">
    <source>
        <dbReference type="PROSITE" id="PS50927"/>
    </source>
</evidence>
<sequence length="413" mass="46549">MISPTGVFSAGFYPVGDSAYFSKPSCTANKCTVVWMANRDFPVNGKRSELLLLATGNVIITDAGQSTAWSTDTFSLFSTELRLYDSGNLVLRNMEGVVLWQSFESPTDTLLPWQPLTRNIQLVSSRSPTNFSTGFYKLLFDDYNLLCLVYDDPVVSSVYWPYAWLRSWEGGRFPYSSSRIAILDSLGRFTSSDNFSFISADFGVRLQRRLTLDSDGNARLYIREDDSATWVVSWQARSKLCEIHGICGQNSTCSYNPFSGSKCSCLPGYKIKNATDWSYGCEPEFNLPCDNDTEVGFIKLENIEFYGNDNGFFPNISLKMCEKLCLQSCNCKGYQYRYIENSVVPSCYPKMLLASGTASWIAGIIDPMSDSEYEKSKMELLLTVALECVEDDKDARPTMRRVVELLLQLENHN</sequence>
<dbReference type="PROSITE" id="PS50927">
    <property type="entry name" value="BULB_LECTIN"/>
    <property type="match status" value="1"/>
</dbReference>
<evidence type="ECO:0000313" key="11">
    <source>
        <dbReference type="Proteomes" id="UP000008311"/>
    </source>
</evidence>
<dbReference type="InterPro" id="IPR000858">
    <property type="entry name" value="S_locus_glycoprot_dom"/>
</dbReference>
<keyword evidence="2" id="KW-0812">Transmembrane</keyword>
<dbReference type="AlphaFoldDB" id="B9R757"/>
<dbReference type="CDD" id="cd01098">
    <property type="entry name" value="PAN_AP_plant"/>
    <property type="match status" value="1"/>
</dbReference>
<comment type="subcellular location">
    <subcellularLocation>
        <location evidence="1">Membrane</location>
        <topology evidence="1">Single-pass membrane protein</topology>
    </subcellularLocation>
</comment>
<evidence type="ECO:0000256" key="1">
    <source>
        <dbReference type="ARBA" id="ARBA00004167"/>
    </source>
</evidence>
<dbReference type="GO" id="GO:0048544">
    <property type="term" value="P:recognition of pollen"/>
    <property type="evidence" value="ECO:0007669"/>
    <property type="project" value="InterPro"/>
</dbReference>
<dbReference type="OMA" id="PEMDIAY"/>
<dbReference type="InterPro" id="IPR036426">
    <property type="entry name" value="Bulb-type_lectin_dom_sf"/>
</dbReference>
<dbReference type="SMART" id="SM00108">
    <property type="entry name" value="B_lectin"/>
    <property type="match status" value="1"/>
</dbReference>
<evidence type="ECO:0000256" key="7">
    <source>
        <dbReference type="ARBA" id="ARBA00023180"/>
    </source>
</evidence>
<dbReference type="STRING" id="3988.B9R757"/>
<dbReference type="EMBL" id="EQ973772">
    <property type="protein sequence ID" value="EEF52337.1"/>
    <property type="molecule type" value="Genomic_DNA"/>
</dbReference>
<keyword evidence="4" id="KW-1133">Transmembrane helix</keyword>
<dbReference type="Gene3D" id="2.90.10.10">
    <property type="entry name" value="Bulb-type lectin domain"/>
    <property type="match status" value="1"/>
</dbReference>
<dbReference type="OrthoDB" id="619632at2759"/>
<dbReference type="Pfam" id="PF01453">
    <property type="entry name" value="B_lectin"/>
    <property type="match status" value="1"/>
</dbReference>
<evidence type="ECO:0000256" key="5">
    <source>
        <dbReference type="ARBA" id="ARBA00023136"/>
    </source>
</evidence>
<keyword evidence="6" id="KW-1015">Disulfide bond</keyword>
<dbReference type="Proteomes" id="UP000008311">
    <property type="component" value="Unassembled WGS sequence"/>
</dbReference>
<name>B9R757_RICCO</name>